<accession>A0A6J6C3F6</accession>
<feature type="compositionally biased region" description="Basic and acidic residues" evidence="1">
    <location>
        <begin position="59"/>
        <end position="78"/>
    </location>
</feature>
<gene>
    <name evidence="3" type="ORF">UFOPK1425_00824</name>
</gene>
<dbReference type="Pfam" id="PF09656">
    <property type="entry name" value="PGPGW"/>
    <property type="match status" value="1"/>
</dbReference>
<keyword evidence="2" id="KW-0812">Transmembrane</keyword>
<keyword evidence="2" id="KW-0472">Membrane</keyword>
<feature type="transmembrane region" description="Helical" evidence="2">
    <location>
        <begin position="9"/>
        <end position="27"/>
    </location>
</feature>
<dbReference type="AlphaFoldDB" id="A0A6J6C3F6"/>
<proteinExistence type="predicted"/>
<evidence type="ECO:0000313" key="3">
    <source>
        <dbReference type="EMBL" id="CAB4545881.1"/>
    </source>
</evidence>
<feature type="region of interest" description="Disordered" evidence="1">
    <location>
        <begin position="58"/>
        <end position="78"/>
    </location>
</feature>
<reference evidence="3" key="1">
    <citation type="submission" date="2020-05" db="EMBL/GenBank/DDBJ databases">
        <authorList>
            <person name="Chiriac C."/>
            <person name="Salcher M."/>
            <person name="Ghai R."/>
            <person name="Kavagutti S V."/>
        </authorList>
    </citation>
    <scope>NUCLEOTIDE SEQUENCE</scope>
</reference>
<dbReference type="EMBL" id="CAEZSJ010000153">
    <property type="protein sequence ID" value="CAB4545881.1"/>
    <property type="molecule type" value="Genomic_DNA"/>
</dbReference>
<organism evidence="3">
    <name type="scientific">freshwater metagenome</name>
    <dbReference type="NCBI Taxonomy" id="449393"/>
    <lineage>
        <taxon>unclassified sequences</taxon>
        <taxon>metagenomes</taxon>
        <taxon>ecological metagenomes</taxon>
    </lineage>
</organism>
<evidence type="ECO:0000256" key="2">
    <source>
        <dbReference type="SAM" id="Phobius"/>
    </source>
</evidence>
<keyword evidence="2" id="KW-1133">Transmembrane helix</keyword>
<feature type="transmembrane region" description="Helical" evidence="2">
    <location>
        <begin position="33"/>
        <end position="54"/>
    </location>
</feature>
<dbReference type="InterPro" id="IPR019099">
    <property type="entry name" value="Uncharacterised_PGPGW_TM"/>
</dbReference>
<protein>
    <submittedName>
        <fullName evidence="3">Unannotated protein</fullName>
    </submittedName>
</protein>
<evidence type="ECO:0000256" key="1">
    <source>
        <dbReference type="SAM" id="MobiDB-lite"/>
    </source>
</evidence>
<sequence length="78" mass="8524">MPSALRKTIVSVIGFTLIALGGVLLILPGPFTLPPVIAGLFILALEFTWAKSLLTKAQDSAKKVDPRNLRKRKPKEEQ</sequence>
<name>A0A6J6C3F6_9ZZZZ</name>